<proteinExistence type="predicted"/>
<dbReference type="Proteomes" id="UP001055171">
    <property type="component" value="Chromosome"/>
</dbReference>
<evidence type="ECO:0000313" key="1">
    <source>
        <dbReference type="EMBL" id="CQD04231.1"/>
    </source>
</evidence>
<protein>
    <submittedName>
        <fullName evidence="2">DUF2613 family protein</fullName>
    </submittedName>
    <submittedName>
        <fullName evidence="1">Putative small secreted protein</fullName>
    </submittedName>
</protein>
<dbReference type="STRING" id="141349.BN1232_00629"/>
<accession>A0A0E4GV74</accession>
<organism evidence="1 3">
    <name type="scientific">Mycobacterium lentiflavum</name>
    <dbReference type="NCBI Taxonomy" id="141349"/>
    <lineage>
        <taxon>Bacteria</taxon>
        <taxon>Bacillati</taxon>
        <taxon>Actinomycetota</taxon>
        <taxon>Actinomycetes</taxon>
        <taxon>Mycobacteriales</taxon>
        <taxon>Mycobacteriaceae</taxon>
        <taxon>Mycobacterium</taxon>
        <taxon>Mycobacterium simiae complex</taxon>
    </lineage>
</organism>
<dbReference type="OrthoDB" id="4753435at2"/>
<dbReference type="Pfam" id="PF11021">
    <property type="entry name" value="DUF2613"/>
    <property type="match status" value="1"/>
</dbReference>
<sequence>MTGCTLAAVAGIAAGLMIGAAATVGVTLAVEDHSTAPVQTVPAVRSLTVPYPVQYGDRCWHGHCIPLP</sequence>
<evidence type="ECO:0000313" key="2">
    <source>
        <dbReference type="EMBL" id="ULP42867.1"/>
    </source>
</evidence>
<gene>
    <name evidence="1" type="ORF">BN1232_00629</name>
    <name evidence="2" type="ORF">MJO58_02320</name>
</gene>
<reference evidence="2" key="2">
    <citation type="submission" date="2022-08" db="EMBL/GenBank/DDBJ databases">
        <title>Complete genome sequence of 14 non-tuberculosis mycobacteria type-strains.</title>
        <authorList>
            <person name="Igarashi Y."/>
            <person name="Osugi A."/>
            <person name="Mitarai S."/>
        </authorList>
    </citation>
    <scope>NUCLEOTIDE SEQUENCE</scope>
    <source>
        <strain evidence="2">ATCC 51985</strain>
    </source>
</reference>
<dbReference type="InterPro" id="IPR022566">
    <property type="entry name" value="DUF2613"/>
</dbReference>
<dbReference type="RefSeq" id="WP_090598775.1">
    <property type="nucleotide sequence ID" value="NZ_CP092423.2"/>
</dbReference>
<dbReference type="EMBL" id="CTEE01000001">
    <property type="protein sequence ID" value="CQD04231.1"/>
    <property type="molecule type" value="Genomic_DNA"/>
</dbReference>
<evidence type="ECO:0000313" key="4">
    <source>
        <dbReference type="Proteomes" id="UP001055171"/>
    </source>
</evidence>
<keyword evidence="4" id="KW-1185">Reference proteome</keyword>
<evidence type="ECO:0000313" key="3">
    <source>
        <dbReference type="Proteomes" id="UP000199251"/>
    </source>
</evidence>
<reference evidence="1 3" key="1">
    <citation type="submission" date="2015-03" db="EMBL/GenBank/DDBJ databases">
        <authorList>
            <person name="Urmite Genomes"/>
        </authorList>
    </citation>
    <scope>NUCLEOTIDE SEQUENCE [LARGE SCALE GENOMIC DNA]</scope>
    <source>
        <strain evidence="1 3">CSUR P1491</strain>
    </source>
</reference>
<dbReference type="EMBL" id="CP092423">
    <property type="protein sequence ID" value="ULP42867.1"/>
    <property type="molecule type" value="Genomic_DNA"/>
</dbReference>
<dbReference type="AlphaFoldDB" id="A0A0E4GV74"/>
<name>A0A0E4GV74_MYCLN</name>
<dbReference type="Proteomes" id="UP000199251">
    <property type="component" value="Unassembled WGS sequence"/>
</dbReference>